<organism evidence="1 2">
    <name type="scientific">Novosphingobium tardum</name>
    <dbReference type="NCBI Taxonomy" id="1538021"/>
    <lineage>
        <taxon>Bacteria</taxon>
        <taxon>Pseudomonadati</taxon>
        <taxon>Pseudomonadota</taxon>
        <taxon>Alphaproteobacteria</taxon>
        <taxon>Sphingomonadales</taxon>
        <taxon>Sphingomonadaceae</taxon>
        <taxon>Novosphingobium</taxon>
    </lineage>
</organism>
<dbReference type="Proteomes" id="UP001595828">
    <property type="component" value="Unassembled WGS sequence"/>
</dbReference>
<keyword evidence="2" id="KW-1185">Reference proteome</keyword>
<protein>
    <submittedName>
        <fullName evidence="1">Uncharacterized protein</fullName>
    </submittedName>
</protein>
<name>A0ABV8RRY5_9SPHN</name>
<reference evidence="2" key="1">
    <citation type="journal article" date="2019" name="Int. J. Syst. Evol. Microbiol.">
        <title>The Global Catalogue of Microorganisms (GCM) 10K type strain sequencing project: providing services to taxonomists for standard genome sequencing and annotation.</title>
        <authorList>
            <consortium name="The Broad Institute Genomics Platform"/>
            <consortium name="The Broad Institute Genome Sequencing Center for Infectious Disease"/>
            <person name="Wu L."/>
            <person name="Ma J."/>
        </authorList>
    </citation>
    <scope>NUCLEOTIDE SEQUENCE [LARGE SCALE GENOMIC DNA]</scope>
    <source>
        <strain evidence="2">CGMCC 1.12989</strain>
    </source>
</reference>
<proteinExistence type="predicted"/>
<sequence>MKRAPGMFQKRLFAKFELDIYLKNVMTRSLEFIHEYGTETSIYDMIDNLVERIDLTSLSLQAEQRVERIIPGHGGRFVEYRVAILALHWQP</sequence>
<comment type="caution">
    <text evidence="1">The sequence shown here is derived from an EMBL/GenBank/DDBJ whole genome shotgun (WGS) entry which is preliminary data.</text>
</comment>
<dbReference type="EMBL" id="JBHSDR010000006">
    <property type="protein sequence ID" value="MFC4296160.1"/>
    <property type="molecule type" value="Genomic_DNA"/>
</dbReference>
<dbReference type="RefSeq" id="WP_379539610.1">
    <property type="nucleotide sequence ID" value="NZ_JBHSDR010000006.1"/>
</dbReference>
<evidence type="ECO:0000313" key="2">
    <source>
        <dbReference type="Proteomes" id="UP001595828"/>
    </source>
</evidence>
<gene>
    <name evidence="1" type="ORF">ACFO0A_13955</name>
</gene>
<evidence type="ECO:0000313" key="1">
    <source>
        <dbReference type="EMBL" id="MFC4296160.1"/>
    </source>
</evidence>
<accession>A0ABV8RRY5</accession>